<feature type="region of interest" description="Disordered" evidence="1">
    <location>
        <begin position="169"/>
        <end position="191"/>
    </location>
</feature>
<evidence type="ECO:0000256" key="1">
    <source>
        <dbReference type="SAM" id="MobiDB-lite"/>
    </source>
</evidence>
<dbReference type="EMBL" id="ABOX02000026">
    <property type="protein sequence ID" value="EEF59599.1"/>
    <property type="molecule type" value="Genomic_DNA"/>
</dbReference>
<keyword evidence="3" id="KW-1185">Reference proteome</keyword>
<evidence type="ECO:0000313" key="3">
    <source>
        <dbReference type="Proteomes" id="UP000003688"/>
    </source>
</evidence>
<dbReference type="AlphaFoldDB" id="B9XKV6"/>
<reference evidence="2 3" key="1">
    <citation type="journal article" date="2011" name="J. Bacteriol.">
        <title>Genome sequence of 'Pedosphaera parvula' Ellin514, an aerobic Verrucomicrobial isolate from pasture soil.</title>
        <authorList>
            <person name="Kant R."/>
            <person name="van Passel M.W."/>
            <person name="Sangwan P."/>
            <person name="Palva A."/>
            <person name="Lucas S."/>
            <person name="Copeland A."/>
            <person name="Lapidus A."/>
            <person name="Glavina Del Rio T."/>
            <person name="Dalin E."/>
            <person name="Tice H."/>
            <person name="Bruce D."/>
            <person name="Goodwin L."/>
            <person name="Pitluck S."/>
            <person name="Chertkov O."/>
            <person name="Larimer F.W."/>
            <person name="Land M.L."/>
            <person name="Hauser L."/>
            <person name="Brettin T.S."/>
            <person name="Detter J.C."/>
            <person name="Han S."/>
            <person name="de Vos W.M."/>
            <person name="Janssen P.H."/>
            <person name="Smidt H."/>
        </authorList>
    </citation>
    <scope>NUCLEOTIDE SEQUENCE [LARGE SCALE GENOMIC DNA]</scope>
    <source>
        <strain evidence="2 3">Ellin514</strain>
    </source>
</reference>
<proteinExistence type="predicted"/>
<dbReference type="Proteomes" id="UP000003688">
    <property type="component" value="Unassembled WGS sequence"/>
</dbReference>
<organism evidence="2 3">
    <name type="scientific">Pedosphaera parvula (strain Ellin514)</name>
    <dbReference type="NCBI Taxonomy" id="320771"/>
    <lineage>
        <taxon>Bacteria</taxon>
        <taxon>Pseudomonadati</taxon>
        <taxon>Verrucomicrobiota</taxon>
        <taxon>Pedosphaerae</taxon>
        <taxon>Pedosphaerales</taxon>
        <taxon>Pedosphaeraceae</taxon>
        <taxon>Pedosphaera</taxon>
    </lineage>
</organism>
<dbReference type="RefSeq" id="WP_007416442.1">
    <property type="nucleotide sequence ID" value="NZ_ABOX02000026.1"/>
</dbReference>
<name>B9XKV6_PEDPL</name>
<protein>
    <submittedName>
        <fullName evidence="2">Uncharacterized protein</fullName>
    </submittedName>
</protein>
<comment type="caution">
    <text evidence="2">The sequence shown here is derived from an EMBL/GenBank/DDBJ whole genome shotgun (WGS) entry which is preliminary data.</text>
</comment>
<accession>B9XKV6</accession>
<feature type="compositionally biased region" description="Basic and acidic residues" evidence="1">
    <location>
        <begin position="176"/>
        <end position="191"/>
    </location>
</feature>
<gene>
    <name evidence="2" type="ORF">Cflav_PD2506</name>
</gene>
<evidence type="ECO:0000313" key="2">
    <source>
        <dbReference type="EMBL" id="EEF59599.1"/>
    </source>
</evidence>
<dbReference type="STRING" id="320771.Cflav_PD2506"/>
<sequence length="319" mass="35877" precursor="true">MRLSSKMQFGLLAAGVLLVGWGAWRHVRQGRELAEVEAQVRAAEQESESRRSVLGAAEERNRDVVEAERRAGNERLVALMRERAAATRSASESAAQTRTFGNALASVLDSPDQQKVEKNYMRDQMRANLDLFFKITKLSPEKTEQYLDLEIDNKRRDSDRMAALLRGSMPVADALSQRDEDRRQQESRRREILGPEGTAFLDSVADGMRNDSAKRLVGAIQQNMGGAPLSQEQSDKLQGLIKVEISAQSPDNTDLFRPPAEWTQIVSDRQQDVVRGAAEFLTPAQMETFKWLVAQDLEQRQQQWAQQRKALGIKNGAQN</sequence>